<dbReference type="AlphaFoldDB" id="A0A1I0CVU1"/>
<evidence type="ECO:0000259" key="8">
    <source>
        <dbReference type="PROSITE" id="PS51007"/>
    </source>
</evidence>
<dbReference type="Pfam" id="PF00034">
    <property type="entry name" value="Cytochrom_C"/>
    <property type="match status" value="3"/>
</dbReference>
<dbReference type="EMBL" id="FOHK01000005">
    <property type="protein sequence ID" value="SET23872.1"/>
    <property type="molecule type" value="Genomic_DNA"/>
</dbReference>
<feature type="domain" description="Cytochrome c" evidence="8">
    <location>
        <begin position="229"/>
        <end position="309"/>
    </location>
</feature>
<evidence type="ECO:0000256" key="5">
    <source>
        <dbReference type="ARBA" id="ARBA00023004"/>
    </source>
</evidence>
<feature type="domain" description="Cytochrome c" evidence="8">
    <location>
        <begin position="123"/>
        <end position="210"/>
    </location>
</feature>
<feature type="chain" id="PRO_5011617528" evidence="7">
    <location>
        <begin position="21"/>
        <end position="407"/>
    </location>
</feature>
<dbReference type="GO" id="GO:0020037">
    <property type="term" value="F:heme binding"/>
    <property type="evidence" value="ECO:0007669"/>
    <property type="project" value="InterPro"/>
</dbReference>
<gene>
    <name evidence="9" type="ORF">SAMN05660429_01350</name>
</gene>
<dbReference type="Proteomes" id="UP000199308">
    <property type="component" value="Unassembled WGS sequence"/>
</dbReference>
<accession>A0A1I0CVU1</accession>
<protein>
    <submittedName>
        <fullName evidence="9">Cytochrome c553</fullName>
    </submittedName>
</protein>
<keyword evidence="10" id="KW-1185">Reference proteome</keyword>
<evidence type="ECO:0000313" key="9">
    <source>
        <dbReference type="EMBL" id="SET23872.1"/>
    </source>
</evidence>
<feature type="signal peptide" evidence="7">
    <location>
        <begin position="1"/>
        <end position="20"/>
    </location>
</feature>
<name>A0A1I0CVU1_THASX</name>
<keyword evidence="1" id="KW-0813">Transport</keyword>
<feature type="domain" description="Cytochrome c" evidence="8">
    <location>
        <begin position="23"/>
        <end position="101"/>
    </location>
</feature>
<dbReference type="RefSeq" id="WP_218139585.1">
    <property type="nucleotide sequence ID" value="NZ_AP027363.1"/>
</dbReference>
<organism evidence="9 10">
    <name type="scientific">Thalassotalea agarivorans</name>
    <name type="common">Thalassomonas agarivorans</name>
    <dbReference type="NCBI Taxonomy" id="349064"/>
    <lineage>
        <taxon>Bacteria</taxon>
        <taxon>Pseudomonadati</taxon>
        <taxon>Pseudomonadota</taxon>
        <taxon>Gammaproteobacteria</taxon>
        <taxon>Alteromonadales</taxon>
        <taxon>Colwelliaceae</taxon>
        <taxon>Thalassotalea</taxon>
    </lineage>
</organism>
<keyword evidence="2 6" id="KW-0349">Heme</keyword>
<evidence type="ECO:0000256" key="6">
    <source>
        <dbReference type="PROSITE-ProRule" id="PRU00433"/>
    </source>
</evidence>
<dbReference type="GO" id="GO:0009055">
    <property type="term" value="F:electron transfer activity"/>
    <property type="evidence" value="ECO:0007669"/>
    <property type="project" value="InterPro"/>
</dbReference>
<evidence type="ECO:0000256" key="4">
    <source>
        <dbReference type="ARBA" id="ARBA00022982"/>
    </source>
</evidence>
<dbReference type="STRING" id="349064.SAMN05660429_01350"/>
<keyword evidence="7" id="KW-0732">Signal</keyword>
<feature type="domain" description="Cytochrome c" evidence="8">
    <location>
        <begin position="317"/>
        <end position="407"/>
    </location>
</feature>
<dbReference type="Gene3D" id="1.10.760.10">
    <property type="entry name" value="Cytochrome c-like domain"/>
    <property type="match status" value="4"/>
</dbReference>
<evidence type="ECO:0000256" key="3">
    <source>
        <dbReference type="ARBA" id="ARBA00022723"/>
    </source>
</evidence>
<sequence length="407" mass="42414">MKTVIFSLLLGLGAIASANAAEGNVDAGKTKAATCAACHGQNGIGIADNYPNLAGQHAEYIVKQLKAFKDGSRGDAVMAPMAMPLSDQDMADLGAYFASLDMSGAAAGGDTADAAPAKVEYIANAAAGRALYENGDAARNIPACTGCHGDNGDSKVLIYPNLSNQHPEYIVKQLTHFQKGERQDAAMNTYASLLTNEDIADIGAYFADPTVEPAMSKAVVAAEKTVFVGDVQAGEAKAAVCAACHGDKGNAQVAMYPSLAAQHEGYLFKQLMDFKKGPEGRDNAIMAGQVANLSEEDMKNLAAYFSAQQNTRAKTGATNALGQKLWFGGDEERGITACAGCHSPSGLGMDLAKFPSLKGQSSEYIKAQLALFKTGGRANDLNGMMRNIAIKLSDEEMAALAEFASGL</sequence>
<dbReference type="InterPro" id="IPR036909">
    <property type="entry name" value="Cyt_c-like_dom_sf"/>
</dbReference>
<evidence type="ECO:0000256" key="2">
    <source>
        <dbReference type="ARBA" id="ARBA00022617"/>
    </source>
</evidence>
<dbReference type="SUPFAM" id="SSF46626">
    <property type="entry name" value="Cytochrome c"/>
    <property type="match status" value="4"/>
</dbReference>
<evidence type="ECO:0000256" key="7">
    <source>
        <dbReference type="SAM" id="SignalP"/>
    </source>
</evidence>
<keyword evidence="4" id="KW-0249">Electron transport</keyword>
<proteinExistence type="predicted"/>
<dbReference type="InterPro" id="IPR009056">
    <property type="entry name" value="Cyt_c-like_dom"/>
</dbReference>
<dbReference type="InterPro" id="IPR050597">
    <property type="entry name" value="Cytochrome_c_Oxidase_Subunit"/>
</dbReference>
<dbReference type="PROSITE" id="PS51007">
    <property type="entry name" value="CYTC"/>
    <property type="match status" value="4"/>
</dbReference>
<keyword evidence="5 6" id="KW-0408">Iron</keyword>
<reference evidence="9 10" key="1">
    <citation type="submission" date="2016-10" db="EMBL/GenBank/DDBJ databases">
        <authorList>
            <person name="de Groot N.N."/>
        </authorList>
    </citation>
    <scope>NUCLEOTIDE SEQUENCE [LARGE SCALE GENOMIC DNA]</scope>
    <source>
        <strain evidence="9 10">DSM 19706</strain>
    </source>
</reference>
<dbReference type="PANTHER" id="PTHR33751:SF9">
    <property type="entry name" value="CYTOCHROME C4"/>
    <property type="match status" value="1"/>
</dbReference>
<dbReference type="Pfam" id="PF13442">
    <property type="entry name" value="Cytochrome_CBB3"/>
    <property type="match status" value="1"/>
</dbReference>
<dbReference type="GO" id="GO:0046872">
    <property type="term" value="F:metal ion binding"/>
    <property type="evidence" value="ECO:0007669"/>
    <property type="project" value="UniProtKB-KW"/>
</dbReference>
<keyword evidence="3 6" id="KW-0479">Metal-binding</keyword>
<evidence type="ECO:0000256" key="1">
    <source>
        <dbReference type="ARBA" id="ARBA00022448"/>
    </source>
</evidence>
<dbReference type="PANTHER" id="PTHR33751">
    <property type="entry name" value="CBB3-TYPE CYTOCHROME C OXIDASE SUBUNIT FIXP"/>
    <property type="match status" value="1"/>
</dbReference>
<evidence type="ECO:0000313" key="10">
    <source>
        <dbReference type="Proteomes" id="UP000199308"/>
    </source>
</evidence>